<organism evidence="3 4">
    <name type="scientific">Amycolatopsis marina</name>
    <dbReference type="NCBI Taxonomy" id="490629"/>
    <lineage>
        <taxon>Bacteria</taxon>
        <taxon>Bacillati</taxon>
        <taxon>Actinomycetota</taxon>
        <taxon>Actinomycetes</taxon>
        <taxon>Pseudonocardiales</taxon>
        <taxon>Pseudonocardiaceae</taxon>
        <taxon>Amycolatopsis</taxon>
    </lineage>
</organism>
<evidence type="ECO:0000313" key="3">
    <source>
        <dbReference type="EMBL" id="SFB01797.1"/>
    </source>
</evidence>
<dbReference type="Proteomes" id="UP000243799">
    <property type="component" value="Unassembled WGS sequence"/>
</dbReference>
<protein>
    <recommendedName>
        <fullName evidence="5">DUF3558 domain-containing protein</fullName>
    </recommendedName>
</protein>
<reference evidence="4" key="1">
    <citation type="submission" date="2016-10" db="EMBL/GenBank/DDBJ databases">
        <authorList>
            <person name="Varghese N."/>
            <person name="Submissions S."/>
        </authorList>
    </citation>
    <scope>NUCLEOTIDE SEQUENCE [LARGE SCALE GENOMIC DNA]</scope>
    <source>
        <strain evidence="4">CGMCC 4.3568</strain>
    </source>
</reference>
<feature type="compositionally biased region" description="Polar residues" evidence="1">
    <location>
        <begin position="35"/>
        <end position="50"/>
    </location>
</feature>
<proteinExistence type="predicted"/>
<dbReference type="PROSITE" id="PS51257">
    <property type="entry name" value="PROKAR_LIPOPROTEIN"/>
    <property type="match status" value="1"/>
</dbReference>
<feature type="region of interest" description="Disordered" evidence="1">
    <location>
        <begin position="28"/>
        <end position="65"/>
    </location>
</feature>
<dbReference type="AlphaFoldDB" id="A0A1I0XM46"/>
<keyword evidence="4" id="KW-1185">Reference proteome</keyword>
<keyword evidence="2" id="KW-0732">Signal</keyword>
<evidence type="ECO:0000313" key="4">
    <source>
        <dbReference type="Proteomes" id="UP000243799"/>
    </source>
</evidence>
<feature type="chain" id="PRO_5039726321" description="DUF3558 domain-containing protein" evidence="2">
    <location>
        <begin position="21"/>
        <end position="192"/>
    </location>
</feature>
<evidence type="ECO:0000256" key="1">
    <source>
        <dbReference type="SAM" id="MobiDB-lite"/>
    </source>
</evidence>
<dbReference type="STRING" id="490629.SAMN05216266_103308"/>
<feature type="signal peptide" evidence="2">
    <location>
        <begin position="1"/>
        <end position="20"/>
    </location>
</feature>
<dbReference type="InterPro" id="IPR024520">
    <property type="entry name" value="DUF3558"/>
</dbReference>
<dbReference type="Pfam" id="PF12079">
    <property type="entry name" value="DUF3558"/>
    <property type="match status" value="1"/>
</dbReference>
<dbReference type="EMBL" id="FOKG01000003">
    <property type="protein sequence ID" value="SFB01797.1"/>
    <property type="molecule type" value="Genomic_DNA"/>
</dbReference>
<evidence type="ECO:0000256" key="2">
    <source>
        <dbReference type="SAM" id="SignalP"/>
    </source>
</evidence>
<gene>
    <name evidence="3" type="ORF">SAMN05216266_103308</name>
</gene>
<name>A0A1I0XM46_9PSEU</name>
<sequence>MMKLNLTRVVISVAAAFALAACSDEEGGAALPAESQPNTASSQPPGTSSAPDGGTESRPTASLDPCSLLSADDLGEFGDYKEGTPDNGSGARGCRFMRVVEKASDDADAVGVLIRDSQGVDEVRDLGDGVQPGSVPGGRKAVMTSGNGGCLIALAVGENSRVDVGIVANTAERACQIADAMAKIVEPKLPEG</sequence>
<evidence type="ECO:0008006" key="5">
    <source>
        <dbReference type="Google" id="ProtNLM"/>
    </source>
</evidence>
<dbReference type="RefSeq" id="WP_342741696.1">
    <property type="nucleotide sequence ID" value="NZ_FOKG01000003.1"/>
</dbReference>
<accession>A0A1I0XM46</accession>